<evidence type="ECO:0000313" key="3">
    <source>
        <dbReference type="EMBL" id="MFC1799423.1"/>
    </source>
</evidence>
<dbReference type="EMBL" id="JBHPEI010000006">
    <property type="protein sequence ID" value="MFC1799423.1"/>
    <property type="molecule type" value="Genomic_DNA"/>
</dbReference>
<protein>
    <submittedName>
        <fullName evidence="3">Enoyl-CoA hydratase/isomerase family protein</fullName>
    </submittedName>
</protein>
<comment type="caution">
    <text evidence="3">The sequence shown here is derived from an EMBL/GenBank/DDBJ whole genome shotgun (WGS) entry which is preliminary data.</text>
</comment>
<proteinExistence type="inferred from homology"/>
<dbReference type="Proteomes" id="UP001594288">
    <property type="component" value="Unassembled WGS sequence"/>
</dbReference>
<evidence type="ECO:0000256" key="2">
    <source>
        <dbReference type="ARBA" id="ARBA00023239"/>
    </source>
</evidence>
<comment type="similarity">
    <text evidence="1">Belongs to the enoyl-CoA hydratase/isomerase family.</text>
</comment>
<dbReference type="CDD" id="cd06558">
    <property type="entry name" value="crotonase-like"/>
    <property type="match status" value="1"/>
</dbReference>
<evidence type="ECO:0000313" key="4">
    <source>
        <dbReference type="Proteomes" id="UP001594288"/>
    </source>
</evidence>
<dbReference type="Pfam" id="PF00378">
    <property type="entry name" value="ECH_1"/>
    <property type="match status" value="1"/>
</dbReference>
<dbReference type="InterPro" id="IPR029045">
    <property type="entry name" value="ClpP/crotonase-like_dom_sf"/>
</dbReference>
<dbReference type="Gene3D" id="1.10.12.10">
    <property type="entry name" value="Lyase 2-enoyl-coa Hydratase, Chain A, domain 2"/>
    <property type="match status" value="1"/>
</dbReference>
<dbReference type="InterPro" id="IPR001753">
    <property type="entry name" value="Enoyl-CoA_hydra/iso"/>
</dbReference>
<dbReference type="SUPFAM" id="SSF52096">
    <property type="entry name" value="ClpP/crotonase"/>
    <property type="match status" value="1"/>
</dbReference>
<keyword evidence="2" id="KW-0456">Lyase</keyword>
<keyword evidence="4" id="KW-1185">Reference proteome</keyword>
<accession>A0ABV6YN11</accession>
<name>A0ABV6YN11_UNCEI</name>
<evidence type="ECO:0000256" key="1">
    <source>
        <dbReference type="ARBA" id="ARBA00005254"/>
    </source>
</evidence>
<reference evidence="3 4" key="1">
    <citation type="submission" date="2024-09" db="EMBL/GenBank/DDBJ databases">
        <authorList>
            <person name="D'Angelo T."/>
        </authorList>
    </citation>
    <scope>NUCLEOTIDE SEQUENCE [LARGE SCALE GENOMIC DNA]</scope>
    <source>
        <strain evidence="3">SAG AM-311-F02</strain>
    </source>
</reference>
<gene>
    <name evidence="3" type="ORF">ACFL2Z_00715</name>
</gene>
<dbReference type="InterPro" id="IPR014748">
    <property type="entry name" value="Enoyl-CoA_hydra_C"/>
</dbReference>
<dbReference type="PANTHER" id="PTHR11941:SF54">
    <property type="entry name" value="ENOYL-COA HYDRATASE, MITOCHONDRIAL"/>
    <property type="match status" value="1"/>
</dbReference>
<organism evidence="3 4">
    <name type="scientific">Eiseniibacteriota bacterium</name>
    <dbReference type="NCBI Taxonomy" id="2212470"/>
    <lineage>
        <taxon>Bacteria</taxon>
        <taxon>Candidatus Eiseniibacteriota</taxon>
    </lineage>
</organism>
<dbReference type="PANTHER" id="PTHR11941">
    <property type="entry name" value="ENOYL-COA HYDRATASE-RELATED"/>
    <property type="match status" value="1"/>
</dbReference>
<dbReference type="Gene3D" id="3.90.226.10">
    <property type="entry name" value="2-enoyl-CoA Hydratase, Chain A, domain 1"/>
    <property type="match status" value="1"/>
</dbReference>
<sequence length="260" mass="27859">MAYENILVEKRDGIGYVTINRPKVLNALSIKTVKELTDAFEKLAKDKKVGVVILTGSGEKSFVAGADIPEFAKLKPDGARDYAIRGQRLLNLIERLGKPVIAAVNGYALGGGCELAMACTIRIAANNALLGQPEVNLGLIPGYGGTQRLPRLVGKGRAYELILSAKPIDALAAERMGLVNKVVPQGDLMSTCEKMAKTIAKRGPLAVKYCLEAVDRGLNMSLDDGLALEADLFGLVFGSKDVREGVKAFTEKRNPDFKGK</sequence>